<sequence>MSQDDSASDINNLLETLSLAKAGEAEEKPAAEEVKAEPTTEKPAESVKEDAVEPAKEEAAKVTEPAKEPVESAKEPVKEEKTEKPTELAPAEDADKTEKSTDASEEADSNLIKSTYEVKVKLADLQADPNSPLYSVKKFEDLGLSEELLKGLYAMKFNKPSKIQEKALPLLLQDPPTNMIGQSQSGTGKTAAFSLTMLTRVDENKPVVQAVCLSPARELARQTLDVIQTMGKFTKVTSKLVVPGSYGRGERINANILVGTPGTLLELIKRKQVSLEHVKVFVLDEADNMLEAQGMSDQSVRVKKYLPRNTQLVLFSATFPTEVRAYAEKYVPNANSLELKQEELNVEGIKQLTMDCDSEQNKFEVLCELYGLLTIGSSIIFTATKATADRLAVGMEKEGHKVSLLHGGLDHADRDKVIDDFREGRTKVLITTNVLSRGIDIASVSMVVNYDVPTDVNGRPDPSTYLHRIGRTGRFGRVGVSVSFIHDRKSYEQMEAIRQYFDIQMTRVPTEDMDEVEKVVKKVLRG</sequence>
<reference evidence="29 30" key="1">
    <citation type="submission" date="2018-03" db="EMBL/GenBank/DDBJ databases">
        <title>Candida pseudohaemulonii genome assembly and annotation.</title>
        <authorList>
            <person name="Munoz J.F."/>
            <person name="Gade L.G."/>
            <person name="Chow N.A."/>
            <person name="Litvintseva A.P."/>
            <person name="Loparev V.N."/>
            <person name="Cuomo C.A."/>
        </authorList>
    </citation>
    <scope>NUCLEOTIDE SEQUENCE [LARGE SCALE GENOMIC DNA]</scope>
    <source>
        <strain evidence="29 30">B12108</strain>
    </source>
</reference>
<dbReference type="GO" id="GO:0003723">
    <property type="term" value="F:RNA binding"/>
    <property type="evidence" value="ECO:0007669"/>
    <property type="project" value="UniProtKB-KW"/>
</dbReference>
<dbReference type="GO" id="GO:0006409">
    <property type="term" value="P:tRNA export from nucleus"/>
    <property type="evidence" value="ECO:0007669"/>
    <property type="project" value="EnsemblFungi"/>
</dbReference>
<dbReference type="Proteomes" id="UP000241107">
    <property type="component" value="Unassembled WGS sequence"/>
</dbReference>
<evidence type="ECO:0000256" key="25">
    <source>
        <dbReference type="SAM" id="MobiDB-lite"/>
    </source>
</evidence>
<keyword evidence="12" id="KW-0694">RNA-binding</keyword>
<comment type="function">
    <text evidence="17">ATP-dependent RNA helicase associated with the nuclear pore complex and essential for mRNA export from the nucleus. May participate in a terminal step of mRNA export through the removal of proteins that accompany mRNA through the nucleopore complex. May also be involved in early transcription.</text>
</comment>
<dbReference type="InterPro" id="IPR011545">
    <property type="entry name" value="DEAD/DEAH_box_helicase_dom"/>
</dbReference>
<evidence type="ECO:0000256" key="20">
    <source>
        <dbReference type="ARBA" id="ARBA00039326"/>
    </source>
</evidence>
<keyword evidence="8 24" id="KW-0378">Hydrolase</keyword>
<evidence type="ECO:0000256" key="21">
    <source>
        <dbReference type="ARBA" id="ARBA00039604"/>
    </source>
</evidence>
<evidence type="ECO:0000256" key="8">
    <source>
        <dbReference type="ARBA" id="ARBA00022801"/>
    </source>
</evidence>
<dbReference type="PROSITE" id="PS51192">
    <property type="entry name" value="HELICASE_ATP_BIND_1"/>
    <property type="match status" value="1"/>
</dbReference>
<dbReference type="GO" id="GO:0010494">
    <property type="term" value="C:cytoplasmic stress granule"/>
    <property type="evidence" value="ECO:0007669"/>
    <property type="project" value="EnsemblFungi"/>
</dbReference>
<dbReference type="InterPro" id="IPR000629">
    <property type="entry name" value="RNA-helicase_DEAD-box_CS"/>
</dbReference>
<evidence type="ECO:0000256" key="6">
    <source>
        <dbReference type="ARBA" id="ARBA00022490"/>
    </source>
</evidence>
<dbReference type="PROSITE" id="PS51195">
    <property type="entry name" value="Q_MOTIF"/>
    <property type="match status" value="1"/>
</dbReference>
<dbReference type="STRING" id="418784.A0A2P7YZT4"/>
<dbReference type="InterPro" id="IPR001650">
    <property type="entry name" value="Helicase_C-like"/>
</dbReference>
<dbReference type="CDD" id="cd18787">
    <property type="entry name" value="SF2_C_DEAD"/>
    <property type="match status" value="1"/>
</dbReference>
<dbReference type="GO" id="GO:0005524">
    <property type="term" value="F:ATP binding"/>
    <property type="evidence" value="ECO:0007669"/>
    <property type="project" value="UniProtKB-KW"/>
</dbReference>
<evidence type="ECO:0000256" key="2">
    <source>
        <dbReference type="ARBA" id="ARBA00004496"/>
    </source>
</evidence>
<evidence type="ECO:0000259" key="28">
    <source>
        <dbReference type="PROSITE" id="PS51195"/>
    </source>
</evidence>
<keyword evidence="6" id="KW-0963">Cytoplasm</keyword>
<evidence type="ECO:0000313" key="30">
    <source>
        <dbReference type="Proteomes" id="UP000241107"/>
    </source>
</evidence>
<evidence type="ECO:0000256" key="5">
    <source>
        <dbReference type="ARBA" id="ARBA00022448"/>
    </source>
</evidence>
<dbReference type="GO" id="GO:0031965">
    <property type="term" value="C:nuclear membrane"/>
    <property type="evidence" value="ECO:0007669"/>
    <property type="project" value="UniProtKB-SubCell"/>
</dbReference>
<feature type="region of interest" description="Disordered" evidence="25">
    <location>
        <begin position="18"/>
        <end position="108"/>
    </location>
</feature>
<evidence type="ECO:0000313" key="29">
    <source>
        <dbReference type="EMBL" id="PSK41473.1"/>
    </source>
</evidence>
<dbReference type="PROSITE" id="PS51194">
    <property type="entry name" value="HELICASE_CTER"/>
    <property type="match status" value="1"/>
</dbReference>
<keyword evidence="5" id="KW-0813">Transport</keyword>
<keyword evidence="13" id="KW-0653">Protein transport</keyword>
<evidence type="ECO:0000256" key="24">
    <source>
        <dbReference type="RuleBase" id="RU000492"/>
    </source>
</evidence>
<dbReference type="GO" id="GO:0044614">
    <property type="term" value="C:nuclear pore cytoplasmic filaments"/>
    <property type="evidence" value="ECO:0007669"/>
    <property type="project" value="EnsemblFungi"/>
</dbReference>
<evidence type="ECO:0000259" key="27">
    <source>
        <dbReference type="PROSITE" id="PS51194"/>
    </source>
</evidence>
<evidence type="ECO:0000256" key="23">
    <source>
        <dbReference type="PROSITE-ProRule" id="PRU00552"/>
    </source>
</evidence>
<dbReference type="PANTHER" id="PTHR47958">
    <property type="entry name" value="ATP-DEPENDENT RNA HELICASE DBP3"/>
    <property type="match status" value="1"/>
</dbReference>
<dbReference type="GO" id="GO:0016973">
    <property type="term" value="P:poly(A)+ mRNA export from nucleus"/>
    <property type="evidence" value="ECO:0007669"/>
    <property type="project" value="EnsemblFungi"/>
</dbReference>
<dbReference type="GO" id="GO:0016787">
    <property type="term" value="F:hydrolase activity"/>
    <property type="evidence" value="ECO:0007669"/>
    <property type="project" value="UniProtKB-KW"/>
</dbReference>
<proteinExistence type="inferred from homology"/>
<organism evidence="29 30">
    <name type="scientific">Candidozyma pseudohaemuli</name>
    <dbReference type="NCBI Taxonomy" id="418784"/>
    <lineage>
        <taxon>Eukaryota</taxon>
        <taxon>Fungi</taxon>
        <taxon>Dikarya</taxon>
        <taxon>Ascomycota</taxon>
        <taxon>Saccharomycotina</taxon>
        <taxon>Pichiomycetes</taxon>
        <taxon>Metschnikowiaceae</taxon>
        <taxon>Candidozyma</taxon>
    </lineage>
</organism>
<comment type="similarity">
    <text evidence="18">Belongs to the DEAD box helicase family. DDX19/DBP5 subfamily.</text>
</comment>
<evidence type="ECO:0000256" key="10">
    <source>
        <dbReference type="ARBA" id="ARBA00022816"/>
    </source>
</evidence>
<comment type="catalytic activity">
    <reaction evidence="22">
        <text>ATP + H2O = ADP + phosphate + H(+)</text>
        <dbReference type="Rhea" id="RHEA:13065"/>
        <dbReference type="ChEBI" id="CHEBI:15377"/>
        <dbReference type="ChEBI" id="CHEBI:15378"/>
        <dbReference type="ChEBI" id="CHEBI:30616"/>
        <dbReference type="ChEBI" id="CHEBI:43474"/>
        <dbReference type="ChEBI" id="CHEBI:456216"/>
        <dbReference type="EC" id="3.6.4.13"/>
    </reaction>
</comment>
<dbReference type="FunFam" id="3.40.50.300:FF:000849">
    <property type="entry name" value="ATP-dependent RNA helicase DBP5"/>
    <property type="match status" value="1"/>
</dbReference>
<keyword evidence="30" id="KW-1185">Reference proteome</keyword>
<evidence type="ECO:0000256" key="11">
    <source>
        <dbReference type="ARBA" id="ARBA00022840"/>
    </source>
</evidence>
<feature type="short sequence motif" description="Q motif" evidence="23">
    <location>
        <begin position="137"/>
        <end position="165"/>
    </location>
</feature>
<name>A0A2P7YZT4_9ASCO</name>
<dbReference type="InterPro" id="IPR014014">
    <property type="entry name" value="RNA_helicase_DEAD_Q_motif"/>
</dbReference>
<dbReference type="GO" id="GO:0006415">
    <property type="term" value="P:translational termination"/>
    <property type="evidence" value="ECO:0007669"/>
    <property type="project" value="EnsemblFungi"/>
</dbReference>
<dbReference type="RefSeq" id="XP_024716172.1">
    <property type="nucleotide sequence ID" value="XM_024856573.1"/>
</dbReference>
<evidence type="ECO:0000256" key="16">
    <source>
        <dbReference type="ARBA" id="ARBA00023242"/>
    </source>
</evidence>
<evidence type="ECO:0000256" key="18">
    <source>
        <dbReference type="ARBA" id="ARBA00038143"/>
    </source>
</evidence>
<keyword evidence="11 24" id="KW-0067">ATP-binding</keyword>
<keyword evidence="9 24" id="KW-0347">Helicase</keyword>
<evidence type="ECO:0000256" key="17">
    <source>
        <dbReference type="ARBA" id="ARBA00037213"/>
    </source>
</evidence>
<gene>
    <name evidence="29" type="ORF">C7M61_001156</name>
</gene>
<evidence type="ECO:0000256" key="9">
    <source>
        <dbReference type="ARBA" id="ARBA00022806"/>
    </source>
</evidence>
<dbReference type="VEuPathDB" id="FungiDB:C7M61_001156"/>
<evidence type="ECO:0000256" key="7">
    <source>
        <dbReference type="ARBA" id="ARBA00022741"/>
    </source>
</evidence>
<evidence type="ECO:0000256" key="19">
    <source>
        <dbReference type="ARBA" id="ARBA00038750"/>
    </source>
</evidence>
<keyword evidence="16" id="KW-0539">Nucleus</keyword>
<keyword evidence="10" id="KW-0509">mRNA transport</keyword>
<dbReference type="SUPFAM" id="SSF52540">
    <property type="entry name" value="P-loop containing nucleoside triphosphate hydrolases"/>
    <property type="match status" value="1"/>
</dbReference>
<dbReference type="Gene3D" id="3.40.50.300">
    <property type="entry name" value="P-loop containing nucleotide triphosphate hydrolases"/>
    <property type="match status" value="2"/>
</dbReference>
<comment type="caution">
    <text evidence="29">The sequence shown here is derived from an EMBL/GenBank/DDBJ whole genome shotgun (WGS) entry which is preliminary data.</text>
</comment>
<feature type="domain" description="Helicase ATP-binding" evidence="26">
    <location>
        <begin position="170"/>
        <end position="337"/>
    </location>
</feature>
<evidence type="ECO:0000256" key="4">
    <source>
        <dbReference type="ARBA" id="ARBA00012552"/>
    </source>
</evidence>
<keyword evidence="7 24" id="KW-0547">Nucleotide-binding</keyword>
<feature type="domain" description="DEAD-box RNA helicase Q" evidence="28">
    <location>
        <begin position="137"/>
        <end position="165"/>
    </location>
</feature>
<dbReference type="GO" id="GO:0000822">
    <property type="term" value="F:inositol hexakisphosphate binding"/>
    <property type="evidence" value="ECO:0007669"/>
    <property type="project" value="EnsemblFungi"/>
</dbReference>
<dbReference type="SMART" id="SM00487">
    <property type="entry name" value="DEXDc"/>
    <property type="match status" value="1"/>
</dbReference>
<dbReference type="Pfam" id="PF00271">
    <property type="entry name" value="Helicase_C"/>
    <property type="match status" value="1"/>
</dbReference>
<dbReference type="FunFam" id="3.40.50.300:FF:000318">
    <property type="entry name" value="ATP-dependent RNA helicase DDX19B"/>
    <property type="match status" value="1"/>
</dbReference>
<dbReference type="GO" id="GO:0015031">
    <property type="term" value="P:protein transport"/>
    <property type="evidence" value="ECO:0007669"/>
    <property type="project" value="UniProtKB-KW"/>
</dbReference>
<keyword evidence="15" id="KW-0906">Nuclear pore complex</keyword>
<dbReference type="InterPro" id="IPR027417">
    <property type="entry name" value="P-loop_NTPase"/>
</dbReference>
<dbReference type="GO" id="GO:0005934">
    <property type="term" value="C:cellular bud tip"/>
    <property type="evidence" value="ECO:0007669"/>
    <property type="project" value="EnsemblFungi"/>
</dbReference>
<dbReference type="EC" id="3.6.4.13" evidence="4"/>
<feature type="compositionally biased region" description="Basic and acidic residues" evidence="25">
    <location>
        <begin position="93"/>
        <end position="102"/>
    </location>
</feature>
<dbReference type="OrthoDB" id="10265785at2759"/>
<evidence type="ECO:0000256" key="22">
    <source>
        <dbReference type="ARBA" id="ARBA00047984"/>
    </source>
</evidence>
<evidence type="ECO:0000259" key="26">
    <source>
        <dbReference type="PROSITE" id="PS51192"/>
    </source>
</evidence>
<evidence type="ECO:0000256" key="15">
    <source>
        <dbReference type="ARBA" id="ARBA00023132"/>
    </source>
</evidence>
<evidence type="ECO:0000256" key="12">
    <source>
        <dbReference type="ARBA" id="ARBA00022884"/>
    </source>
</evidence>
<evidence type="ECO:0000256" key="3">
    <source>
        <dbReference type="ARBA" id="ARBA00004567"/>
    </source>
</evidence>
<accession>A0A2P7YZT4</accession>
<dbReference type="EMBL" id="PYFQ01000001">
    <property type="protein sequence ID" value="PSK41473.1"/>
    <property type="molecule type" value="Genomic_DNA"/>
</dbReference>
<dbReference type="CDD" id="cd17963">
    <property type="entry name" value="DEADc_DDX19_DDX25"/>
    <property type="match status" value="1"/>
</dbReference>
<dbReference type="SMART" id="SM00490">
    <property type="entry name" value="HELICc"/>
    <property type="match status" value="1"/>
</dbReference>
<comment type="subcellular location">
    <subcellularLocation>
        <location evidence="2">Cytoplasm</location>
    </subcellularLocation>
    <subcellularLocation>
        <location evidence="1">Nucleus membrane</location>
        <topology evidence="1">Peripheral membrane protein</topology>
        <orientation evidence="1">Cytoplasmic side</orientation>
    </subcellularLocation>
    <subcellularLocation>
        <location evidence="3">Nucleus</location>
        <location evidence="3">Nuclear pore complex</location>
    </subcellularLocation>
</comment>
<keyword evidence="14" id="KW-0811">Translocation</keyword>
<evidence type="ECO:0000256" key="1">
    <source>
        <dbReference type="ARBA" id="ARBA00004335"/>
    </source>
</evidence>
<comment type="subunit">
    <text evidence="19">Associates with the nuclear pore complex.</text>
</comment>
<dbReference type="GO" id="GO:0003724">
    <property type="term" value="F:RNA helicase activity"/>
    <property type="evidence" value="ECO:0007669"/>
    <property type="project" value="UniProtKB-EC"/>
</dbReference>
<dbReference type="GeneID" id="36564547"/>
<dbReference type="InterPro" id="IPR014001">
    <property type="entry name" value="Helicase_ATP-bd"/>
</dbReference>
<feature type="domain" description="Helicase C-terminal" evidence="27">
    <location>
        <begin position="348"/>
        <end position="516"/>
    </location>
</feature>
<feature type="compositionally biased region" description="Basic and acidic residues" evidence="25">
    <location>
        <begin position="23"/>
        <end position="86"/>
    </location>
</feature>
<evidence type="ECO:0000256" key="14">
    <source>
        <dbReference type="ARBA" id="ARBA00023010"/>
    </source>
</evidence>
<dbReference type="Pfam" id="PF00270">
    <property type="entry name" value="DEAD"/>
    <property type="match status" value="1"/>
</dbReference>
<protein>
    <recommendedName>
        <fullName evidence="20">ATP-dependent RNA helicase DBP5</fullName>
        <ecNumber evidence="4">3.6.4.13</ecNumber>
    </recommendedName>
    <alternativeName>
        <fullName evidence="21">ATP-dependent RNA helicase dbp5</fullName>
    </alternativeName>
</protein>
<evidence type="ECO:0000256" key="13">
    <source>
        <dbReference type="ARBA" id="ARBA00022927"/>
    </source>
</evidence>
<dbReference type="PROSITE" id="PS00039">
    <property type="entry name" value="DEAD_ATP_HELICASE"/>
    <property type="match status" value="1"/>
</dbReference>
<dbReference type="AlphaFoldDB" id="A0A2P7YZT4"/>